<accession>A0ABY0UTC0</accession>
<dbReference type="EMBL" id="LT629754">
    <property type="protein sequence ID" value="SDT14631.1"/>
    <property type="molecule type" value="Genomic_DNA"/>
</dbReference>
<name>A0ABY0UTC0_9FLAO</name>
<dbReference type="RefSeq" id="WP_091606967.1">
    <property type="nucleotide sequence ID" value="NZ_LT629754.1"/>
</dbReference>
<evidence type="ECO:0000313" key="2">
    <source>
        <dbReference type="Proteomes" id="UP000199574"/>
    </source>
</evidence>
<gene>
    <name evidence="1" type="ORF">SAMN05192545_2871</name>
</gene>
<evidence type="ECO:0000313" key="1">
    <source>
        <dbReference type="EMBL" id="SDT14631.1"/>
    </source>
</evidence>
<dbReference type="GeneID" id="90593617"/>
<protein>
    <submittedName>
        <fullName evidence="1">Uncharacterized protein</fullName>
    </submittedName>
</protein>
<dbReference type="Proteomes" id="UP000199574">
    <property type="component" value="Chromosome I"/>
</dbReference>
<organism evidence="1 2">
    <name type="scientific">Maribacter dokdonensis</name>
    <dbReference type="NCBI Taxonomy" id="320912"/>
    <lineage>
        <taxon>Bacteria</taxon>
        <taxon>Pseudomonadati</taxon>
        <taxon>Bacteroidota</taxon>
        <taxon>Flavobacteriia</taxon>
        <taxon>Flavobacteriales</taxon>
        <taxon>Flavobacteriaceae</taxon>
        <taxon>Maribacter</taxon>
    </lineage>
</organism>
<sequence>MDLLKKCLLDWNNRYGSVTTIKNIDNDTSLQFTFLDMQKFALEYQAKSLQCPLSKSFSQLRAIETTIQTDIEKRRETYRTRTEHWQDSQKGLDYLEKTGALVSVAFAIEEAVAEFETYNDL</sequence>
<keyword evidence="2" id="KW-1185">Reference proteome</keyword>
<proteinExistence type="predicted"/>
<reference evidence="1 2" key="1">
    <citation type="submission" date="2016-10" db="EMBL/GenBank/DDBJ databases">
        <authorList>
            <person name="Varghese N."/>
            <person name="Submissions S."/>
        </authorList>
    </citation>
    <scope>NUCLEOTIDE SEQUENCE [LARGE SCALE GENOMIC DNA]</scope>
    <source>
        <strain evidence="1 2">MAR_2009_60</strain>
    </source>
</reference>